<gene>
    <name evidence="1" type="ORF">B6N60_00891</name>
</gene>
<reference evidence="1" key="1">
    <citation type="submission" date="2017-04" db="EMBL/GenBank/DDBJ databases">
        <title>Genome deletions in a multicellular cyanobacterial endosymbiont for morphological adaptation in marine diatoms.</title>
        <authorList>
            <person name="Wang Y."/>
            <person name="Gao H."/>
            <person name="Li R."/>
            <person name="Xu X."/>
        </authorList>
    </citation>
    <scope>NUCLEOTIDE SEQUENCE</scope>
    <source>
        <strain evidence="1">FACHB 800</strain>
    </source>
</reference>
<evidence type="ECO:0000313" key="2">
    <source>
        <dbReference type="Proteomes" id="UP000683511"/>
    </source>
</evidence>
<keyword evidence="2" id="KW-1185">Reference proteome</keyword>
<protein>
    <submittedName>
        <fullName evidence="1">Uncharacterized protein</fullName>
    </submittedName>
</protein>
<dbReference type="KEGG" id="rsin:B6N60_00891"/>
<dbReference type="Proteomes" id="UP000683511">
    <property type="component" value="Chromosome"/>
</dbReference>
<dbReference type="AlphaFoldDB" id="A0A975T522"/>
<evidence type="ECO:0000313" key="1">
    <source>
        <dbReference type="EMBL" id="QXE22209.1"/>
    </source>
</evidence>
<accession>A0A975T522</accession>
<sequence>MGIWGERCCAGTGDVELTTLMQRIWQQFATRINISIDDETKIQLIFHKLATIRVIASACEINRN</sequence>
<dbReference type="EMBL" id="CP021056">
    <property type="protein sequence ID" value="QXE22209.1"/>
    <property type="molecule type" value="Genomic_DNA"/>
</dbReference>
<name>A0A975T522_9NOST</name>
<proteinExistence type="predicted"/>
<organism evidence="1 2">
    <name type="scientific">Richelia sinica FACHB-800</name>
    <dbReference type="NCBI Taxonomy" id="1357546"/>
    <lineage>
        <taxon>Bacteria</taxon>
        <taxon>Bacillati</taxon>
        <taxon>Cyanobacteriota</taxon>
        <taxon>Cyanophyceae</taxon>
        <taxon>Nostocales</taxon>
        <taxon>Nostocaceae</taxon>
        <taxon>Richelia</taxon>
    </lineage>
</organism>